<name>A0A4Y2JRT5_ARAVE</name>
<keyword evidence="2" id="KW-1185">Reference proteome</keyword>
<evidence type="ECO:0000313" key="2">
    <source>
        <dbReference type="Proteomes" id="UP000499080"/>
    </source>
</evidence>
<evidence type="ECO:0000313" key="1">
    <source>
        <dbReference type="EMBL" id="GBM93113.1"/>
    </source>
</evidence>
<dbReference type="Proteomes" id="UP000499080">
    <property type="component" value="Unassembled WGS sequence"/>
</dbReference>
<gene>
    <name evidence="1" type="ORF">AVEN_155837_1</name>
</gene>
<dbReference type="EMBL" id="BGPR01191675">
    <property type="protein sequence ID" value="GBM93113.1"/>
    <property type="molecule type" value="Genomic_DNA"/>
</dbReference>
<comment type="caution">
    <text evidence="1">The sequence shown here is derived from an EMBL/GenBank/DDBJ whole genome shotgun (WGS) entry which is preliminary data.</text>
</comment>
<sequence>MDLSVISPDTSSDFLFPDDISDLRRGFEYSEIFFETKRAFLMAISSDFKKSLLSLLKECYLLSSIDNSDSSSYSAWINEETFDSLLFCSEITPVVLDFLLYTPEKPVSDL</sequence>
<dbReference type="AlphaFoldDB" id="A0A4Y2JRT5"/>
<reference evidence="1 2" key="1">
    <citation type="journal article" date="2019" name="Sci. Rep.">
        <title>Orb-weaving spider Araneus ventricosus genome elucidates the spidroin gene catalogue.</title>
        <authorList>
            <person name="Kono N."/>
            <person name="Nakamura H."/>
            <person name="Ohtoshi R."/>
            <person name="Moran D.A.P."/>
            <person name="Shinohara A."/>
            <person name="Yoshida Y."/>
            <person name="Fujiwara M."/>
            <person name="Mori M."/>
            <person name="Tomita M."/>
            <person name="Arakawa K."/>
        </authorList>
    </citation>
    <scope>NUCLEOTIDE SEQUENCE [LARGE SCALE GENOMIC DNA]</scope>
</reference>
<protein>
    <submittedName>
        <fullName evidence="1">Uncharacterized protein</fullName>
    </submittedName>
</protein>
<organism evidence="1 2">
    <name type="scientific">Araneus ventricosus</name>
    <name type="common">Orbweaver spider</name>
    <name type="synonym">Epeira ventricosa</name>
    <dbReference type="NCBI Taxonomy" id="182803"/>
    <lineage>
        <taxon>Eukaryota</taxon>
        <taxon>Metazoa</taxon>
        <taxon>Ecdysozoa</taxon>
        <taxon>Arthropoda</taxon>
        <taxon>Chelicerata</taxon>
        <taxon>Arachnida</taxon>
        <taxon>Araneae</taxon>
        <taxon>Araneomorphae</taxon>
        <taxon>Entelegynae</taxon>
        <taxon>Araneoidea</taxon>
        <taxon>Araneidae</taxon>
        <taxon>Araneus</taxon>
    </lineage>
</organism>
<proteinExistence type="predicted"/>
<accession>A0A4Y2JRT5</accession>